<sequence length="404" mass="45064">MIRRFPRMPRPPKRLLAFALALPLAGCATAVDYGKVPHSAYVADARCTAQAGAEVDTAALPLFFVTSRLPDCRTPDIRLTNHRGDRIRYGRFAAPHDRKVDGKTRFLTPLAFQEAGDWWAGLQAETDRRQGRVLLYVHGYRETFETTSKDAAQIARMTGFDGPIVEYSWPSQGKLLSYAVDETNMYHDVRNFRLFLKALAERPWVKEIVVVSHSLGARLVIPAIAYVDRTAPSADSSNISNIILASPDFDRETFERDIANDVLATARVARDRRITAYVSRSDKALAASRALHGYPRLGSPYCFDPFEAADLRAKGLPERCYAAAIPGLTIVDTTDISRGSTGHSDFLRSALACMDFVDMIRGKRSRPERTPTHLAHVFRLAPDPQMPSRLDETICNRLPDGDKD</sequence>
<feature type="signal peptide" evidence="1">
    <location>
        <begin position="1"/>
        <end position="30"/>
    </location>
</feature>
<reference evidence="3" key="1">
    <citation type="submission" date="2017-04" db="EMBL/GenBank/DDBJ databases">
        <authorList>
            <person name="Varghese N."/>
            <person name="Submissions S."/>
        </authorList>
    </citation>
    <scope>NUCLEOTIDE SEQUENCE [LARGE SCALE GENOMIC DNA]</scope>
    <source>
        <strain evidence="3">UI2</strain>
    </source>
</reference>
<dbReference type="Gene3D" id="3.40.50.1820">
    <property type="entry name" value="alpha/beta hydrolase"/>
    <property type="match status" value="1"/>
</dbReference>
<feature type="chain" id="PRO_5013119779" description="Alpha/beta hydrolase" evidence="1">
    <location>
        <begin position="31"/>
        <end position="404"/>
    </location>
</feature>
<keyword evidence="3" id="KW-1185">Reference proteome</keyword>
<keyword evidence="1" id="KW-0732">Signal</keyword>
<dbReference type="PANTHER" id="PTHR36513:SF1">
    <property type="entry name" value="TRANSMEMBRANE PROTEIN"/>
    <property type="match status" value="1"/>
</dbReference>
<dbReference type="Pfam" id="PF05990">
    <property type="entry name" value="DUF900"/>
    <property type="match status" value="1"/>
</dbReference>
<accession>A0A1Y6EPS7</accession>
<evidence type="ECO:0008006" key="4">
    <source>
        <dbReference type="Google" id="ProtNLM"/>
    </source>
</evidence>
<dbReference type="EMBL" id="FXWL01000001">
    <property type="protein sequence ID" value="SMQ62980.1"/>
    <property type="molecule type" value="Genomic_DNA"/>
</dbReference>
<evidence type="ECO:0000313" key="3">
    <source>
        <dbReference type="Proteomes" id="UP000194469"/>
    </source>
</evidence>
<name>A0A1Y6EPS7_9SPHN</name>
<dbReference type="InterPro" id="IPR010297">
    <property type="entry name" value="DUF900_hydrolase"/>
</dbReference>
<dbReference type="AlphaFoldDB" id="A0A1Y6EPS7"/>
<evidence type="ECO:0000256" key="1">
    <source>
        <dbReference type="SAM" id="SignalP"/>
    </source>
</evidence>
<evidence type="ECO:0000313" key="2">
    <source>
        <dbReference type="EMBL" id="SMQ62980.1"/>
    </source>
</evidence>
<dbReference type="SUPFAM" id="SSF53474">
    <property type="entry name" value="alpha/beta-Hydrolases"/>
    <property type="match status" value="1"/>
</dbReference>
<dbReference type="PANTHER" id="PTHR36513">
    <property type="entry name" value="ABC TRANSMEMBRANE TYPE-1 DOMAIN-CONTAINING PROTEIN"/>
    <property type="match status" value="1"/>
</dbReference>
<proteinExistence type="predicted"/>
<dbReference type="Proteomes" id="UP000194469">
    <property type="component" value="Unassembled WGS sequence"/>
</dbReference>
<dbReference type="InterPro" id="IPR029058">
    <property type="entry name" value="AB_hydrolase_fold"/>
</dbReference>
<gene>
    <name evidence="2" type="ORF">SAMN06295984_0793</name>
</gene>
<protein>
    <recommendedName>
        <fullName evidence="4">Alpha/beta hydrolase</fullName>
    </recommendedName>
</protein>
<organism evidence="2 3">
    <name type="scientific">Sphingopyxis terrae subsp. ummariensis</name>
    <dbReference type="NCBI Taxonomy" id="429001"/>
    <lineage>
        <taxon>Bacteria</taxon>
        <taxon>Pseudomonadati</taxon>
        <taxon>Pseudomonadota</taxon>
        <taxon>Alphaproteobacteria</taxon>
        <taxon>Sphingomonadales</taxon>
        <taxon>Sphingomonadaceae</taxon>
        <taxon>Sphingopyxis</taxon>
    </lineage>
</organism>